<name>A0A4Y6I675_9MOLU</name>
<feature type="signal peptide" evidence="1">
    <location>
        <begin position="1"/>
        <end position="25"/>
    </location>
</feature>
<feature type="chain" id="PRO_5021379231" description="Lipoprotein" evidence="1">
    <location>
        <begin position="26"/>
        <end position="549"/>
    </location>
</feature>
<gene>
    <name evidence="2" type="ORF">FIV53_02450</name>
</gene>
<evidence type="ECO:0008006" key="4">
    <source>
        <dbReference type="Google" id="ProtNLM"/>
    </source>
</evidence>
<sequence length="549" mass="66422">MNWKVFKKIFFLPLVLLMTSCSNWHKEISKEYLQNNDFNTDETNVQHTLIFKQVFSLVKPQNELQEDIKQEFIKHDKRIQSLINSNAYHKFSNLDKVEINLLNSEYKDLWDNIFKFNLYTTYLNKFISYKQFLEKEKFIPLFSSENNNLKIFNQLNDQEINKYTVPYWRYSYLTFSTLKHYRNHDWEVGYDPIRSEDHEFYEFREYDRNSLKKVHLYDSLNASSETLDYIKNIKLENIDNKALYIQTKQFPPLTPIVDSKHLSKEITDWKTSPLKLWDFHGLIPSIYGWNFDKNSNQKIVKDNFYISVNIPHNQHNNLRNYWVRFDHDPFLYNGVIDYYLYNFAYLPDFLSYEAYIDKYLNQALNAGLNSLIKSKYDYYKNLFSYNTQFKKDIEKQALEFSSSKPELRFVDTEWWLSLYVNNTFDLDFFSNASKDNPYLSNQYSETNNQTTIFKFSVQHINIYKTLNVNAININNFETFINQQRDYKTNTNYFATGLYSKDSKPETYSKPINVLSPYVFHPFRTHSFSKYEDNFLNEIYYKDGFVPWWN</sequence>
<dbReference type="PROSITE" id="PS51257">
    <property type="entry name" value="PROKAR_LIPOPROTEIN"/>
    <property type="match status" value="1"/>
</dbReference>
<organism evidence="2 3">
    <name type="scientific">Mycoplasma nasistruthionis</name>
    <dbReference type="NCBI Taxonomy" id="353852"/>
    <lineage>
        <taxon>Bacteria</taxon>
        <taxon>Bacillati</taxon>
        <taxon>Mycoplasmatota</taxon>
        <taxon>Mollicutes</taxon>
        <taxon>Mycoplasmataceae</taxon>
        <taxon>Mycoplasma</taxon>
    </lineage>
</organism>
<keyword evidence="1" id="KW-0732">Signal</keyword>
<protein>
    <recommendedName>
        <fullName evidence="4">Lipoprotein</fullName>
    </recommendedName>
</protein>
<dbReference type="EMBL" id="CP041147">
    <property type="protein sequence ID" value="QDF65135.1"/>
    <property type="molecule type" value="Genomic_DNA"/>
</dbReference>
<dbReference type="RefSeq" id="WP_208664687.1">
    <property type="nucleotide sequence ID" value="NZ_CP041147.1"/>
</dbReference>
<reference evidence="2 3" key="1">
    <citation type="submission" date="2019-06" db="EMBL/GenBank/DDBJ databases">
        <title>Mycoplasma nasistruthionis sp. nov. str Ms03.</title>
        <authorList>
            <person name="Botes A."/>
        </authorList>
    </citation>
    <scope>NUCLEOTIDE SEQUENCE [LARGE SCALE GENOMIC DNA]</scope>
    <source>
        <strain evidence="2 3">Ms03</strain>
    </source>
</reference>
<evidence type="ECO:0000313" key="2">
    <source>
        <dbReference type="EMBL" id="QDF65135.1"/>
    </source>
</evidence>
<dbReference type="AlphaFoldDB" id="A0A4Y6I675"/>
<keyword evidence="3" id="KW-1185">Reference proteome</keyword>
<dbReference type="Proteomes" id="UP000315201">
    <property type="component" value="Chromosome"/>
</dbReference>
<accession>A0A4Y6I675</accession>
<proteinExistence type="predicted"/>
<evidence type="ECO:0000313" key="3">
    <source>
        <dbReference type="Proteomes" id="UP000315201"/>
    </source>
</evidence>
<evidence type="ECO:0000256" key="1">
    <source>
        <dbReference type="SAM" id="SignalP"/>
    </source>
</evidence>